<dbReference type="SMART" id="SM00028">
    <property type="entry name" value="TPR"/>
    <property type="match status" value="3"/>
</dbReference>
<feature type="region of interest" description="Disordered" evidence="4">
    <location>
        <begin position="775"/>
        <end position="822"/>
    </location>
</feature>
<accession>A0ABR3ZQ83</accession>
<feature type="region of interest" description="Disordered" evidence="4">
    <location>
        <begin position="47"/>
        <end position="72"/>
    </location>
</feature>
<proteinExistence type="predicted"/>
<name>A0ABR3ZQ83_9PEZI</name>
<keyword evidence="1" id="KW-0677">Repeat</keyword>
<evidence type="ECO:0000313" key="5">
    <source>
        <dbReference type="EMBL" id="KAL1901684.1"/>
    </source>
</evidence>
<gene>
    <name evidence="5" type="ORF">Cpir12675_000375</name>
</gene>
<dbReference type="InterPro" id="IPR019171">
    <property type="entry name" value="MIX23"/>
</dbReference>
<feature type="repeat" description="TPR" evidence="3">
    <location>
        <begin position="283"/>
        <end position="316"/>
    </location>
</feature>
<evidence type="ECO:0000313" key="6">
    <source>
        <dbReference type="Proteomes" id="UP001583280"/>
    </source>
</evidence>
<dbReference type="InterPro" id="IPR011990">
    <property type="entry name" value="TPR-like_helical_dom_sf"/>
</dbReference>
<protein>
    <submittedName>
        <fullName evidence="5">Uncharacterized protein</fullName>
    </submittedName>
</protein>
<keyword evidence="6" id="KW-1185">Reference proteome</keyword>
<dbReference type="PANTHER" id="PTHR22767:SF2">
    <property type="entry name" value="N(ALPHA)-ACETYLTRANSFERASE 15_16, ISOFORM A"/>
    <property type="match status" value="1"/>
</dbReference>
<dbReference type="Pfam" id="PF12895">
    <property type="entry name" value="ANAPC3"/>
    <property type="match status" value="1"/>
</dbReference>
<reference evidence="5 6" key="1">
    <citation type="journal article" date="2024" name="IMA Fungus">
        <title>IMA Genome - F19 : A genome assembly and annotation guide to empower mycologists, including annotated draft genome sequences of Ceratocystis pirilliformis, Diaporthe australafricana, Fusarium ophioides, Paecilomyces lecythidis, and Sporothrix stenoceras.</title>
        <authorList>
            <person name="Aylward J."/>
            <person name="Wilson A.M."/>
            <person name="Visagie C.M."/>
            <person name="Spraker J."/>
            <person name="Barnes I."/>
            <person name="Buitendag C."/>
            <person name="Ceriani C."/>
            <person name="Del Mar Angel L."/>
            <person name="du Plessis D."/>
            <person name="Fuchs T."/>
            <person name="Gasser K."/>
            <person name="Kramer D."/>
            <person name="Li W."/>
            <person name="Munsamy K."/>
            <person name="Piso A."/>
            <person name="Price J.L."/>
            <person name="Sonnekus B."/>
            <person name="Thomas C."/>
            <person name="van der Nest A."/>
            <person name="van Dijk A."/>
            <person name="van Heerden A."/>
            <person name="van Vuuren N."/>
            <person name="Yilmaz N."/>
            <person name="Duong T.A."/>
            <person name="van der Merwe N.A."/>
            <person name="Wingfield M.J."/>
            <person name="Wingfield B.D."/>
        </authorList>
    </citation>
    <scope>NUCLEOTIDE SEQUENCE [LARGE SCALE GENOMIC DNA]</scope>
    <source>
        <strain evidence="5 6">CMW 12675</strain>
    </source>
</reference>
<feature type="compositionally biased region" description="Basic and acidic residues" evidence="4">
    <location>
        <begin position="796"/>
        <end position="811"/>
    </location>
</feature>
<dbReference type="InterPro" id="IPR021183">
    <property type="entry name" value="NatA_aux_su"/>
</dbReference>
<dbReference type="Gene3D" id="1.25.40.1040">
    <property type="match status" value="1"/>
</dbReference>
<dbReference type="InterPro" id="IPR019734">
    <property type="entry name" value="TPR_rpt"/>
</dbReference>
<dbReference type="EMBL" id="JAWDJO010000004">
    <property type="protein sequence ID" value="KAL1901684.1"/>
    <property type="molecule type" value="Genomic_DNA"/>
</dbReference>
<comment type="caution">
    <text evidence="5">The sequence shown here is derived from an EMBL/GenBank/DDBJ whole genome shotgun (WGS) entry which is preliminary data.</text>
</comment>
<dbReference type="Pfam" id="PF09774">
    <property type="entry name" value="MIX23"/>
    <property type="match status" value="1"/>
</dbReference>
<dbReference type="Gene3D" id="1.25.40.1010">
    <property type="match status" value="1"/>
</dbReference>
<evidence type="ECO:0000256" key="4">
    <source>
        <dbReference type="SAM" id="MobiDB-lite"/>
    </source>
</evidence>
<dbReference type="Proteomes" id="UP001583280">
    <property type="component" value="Unassembled WGS sequence"/>
</dbReference>
<organism evidence="5 6">
    <name type="scientific">Ceratocystis pirilliformis</name>
    <dbReference type="NCBI Taxonomy" id="259994"/>
    <lineage>
        <taxon>Eukaryota</taxon>
        <taxon>Fungi</taxon>
        <taxon>Dikarya</taxon>
        <taxon>Ascomycota</taxon>
        <taxon>Pezizomycotina</taxon>
        <taxon>Sordariomycetes</taxon>
        <taxon>Hypocreomycetidae</taxon>
        <taxon>Microascales</taxon>
        <taxon>Ceratocystidaceae</taxon>
        <taxon>Ceratocystis</taxon>
    </lineage>
</organism>
<evidence type="ECO:0000256" key="2">
    <source>
        <dbReference type="ARBA" id="ARBA00022803"/>
    </source>
</evidence>
<dbReference type="PANTHER" id="PTHR22767">
    <property type="entry name" value="N-TERMINAL ACETYLTRANSFERASE-RELATED"/>
    <property type="match status" value="1"/>
</dbReference>
<sequence>MESQSPMLPRSRLSPQLCFSTSTLQDFLRLSRATIDDCIQQRLNSLATPSRRGFDPSSTSQNHPRPENIDPESCTQFVTDVLFPSWRARSEVLHYCAQVAASPDPEDPSASKRAEELQQDKGRIVDERLDPYSGRFFPTQARTEKLAALLKMEAGVEGIVRLRTWEVIKTRPAQRRFAASIITHTRSFTPPAFSSPYSPTAKMTQATSQTLSSKEAALFRQVIRNYEEKQYKRGIKAADQILKKNPKHADTVAMKGLILNSQGKADEGFALTKEALTINMKSHICWHVYGLLYRSAKNYEEAIKAYKFALRFEPDSPPIQRDLAVMQIQTRDYQGYVASRAAILQGRPQLRQNWTALATAHHLAGNLAEAENILNTYEKTLKTAPSKYDLEHSEAVMYKIDIIIGQGEYERALKELDGPGKQNLDRVAYMEARANVLCKLDRKDEAVAIYRKLLERNPDYSVYYDNLVKGLGIEDDVAAKKALFERYAKKFPRSDSAKRLPLNFLSGEDFKASARKYLVYMLNKGVPSTFANLKHLYVDNDKKITLESLALEYLESQKTSSEPSDARTGMGLYYLALHYNYHLSRDLAKAMEYIEEALKLDHQNVDYHMTKARILKHSGNLEKASEVMNYTCSLDTKDRYINTKATKYLLRNNKNEKALEAIGMFTRAEAVGGPIADLLEMQCLWFLTEDAEAFARNGNIGMALKRLHSIQNIFDVWQEDQTDFHTFSLRKGQMRAYVNMILWENTLREHPFYSRAALEAVSIYLKMHDKPVTSVEENGDAQDAKKAAKKAKKLQQKQERELAEKAAKADPNKSTNTAEVKKDDDPLGLKLAATETPLEDAMKFVRPLLEFSPRNIAAQFAGFDVYIRKKKYILALACLKAMQKLSPGHPKVHERLVQFLHVVGPELDSLPAQVSEVIKETTQNPGDLKAFNAKYLQEHGSLAAAQFAGARAMKTLGEPADVYEKLVFDVLASEKVEANEAIEGLETLKGWFSNKVDEYKAEAAKKFPEVTRLT</sequence>
<dbReference type="PROSITE" id="PS50005">
    <property type="entry name" value="TPR"/>
    <property type="match status" value="1"/>
</dbReference>
<dbReference type="SUPFAM" id="SSF48452">
    <property type="entry name" value="TPR-like"/>
    <property type="match status" value="2"/>
</dbReference>
<dbReference type="Pfam" id="PF12569">
    <property type="entry name" value="NatA_aux_su"/>
    <property type="match status" value="1"/>
</dbReference>
<evidence type="ECO:0000256" key="3">
    <source>
        <dbReference type="PROSITE-ProRule" id="PRU00339"/>
    </source>
</evidence>
<evidence type="ECO:0000256" key="1">
    <source>
        <dbReference type="ARBA" id="ARBA00022737"/>
    </source>
</evidence>
<keyword evidence="2 3" id="KW-0802">TPR repeat</keyword>